<evidence type="ECO:0008006" key="3">
    <source>
        <dbReference type="Google" id="ProtNLM"/>
    </source>
</evidence>
<name>F4L5J8_HALH1</name>
<dbReference type="HOGENOM" id="CLU_1029603_0_0_10"/>
<accession>F4L5J8</accession>
<dbReference type="Proteomes" id="UP000008461">
    <property type="component" value="Chromosome"/>
</dbReference>
<reference evidence="1 2" key="1">
    <citation type="journal article" date="2011" name="Stand. Genomic Sci.">
        <title>Complete genome sequence of Haliscomenobacter hydrossis type strain (O).</title>
        <authorList>
            <consortium name="US DOE Joint Genome Institute (JGI-PGF)"/>
            <person name="Daligault H."/>
            <person name="Lapidus A."/>
            <person name="Zeytun A."/>
            <person name="Nolan M."/>
            <person name="Lucas S."/>
            <person name="Del Rio T.G."/>
            <person name="Tice H."/>
            <person name="Cheng J.F."/>
            <person name="Tapia R."/>
            <person name="Han C."/>
            <person name="Goodwin L."/>
            <person name="Pitluck S."/>
            <person name="Liolios K."/>
            <person name="Pagani I."/>
            <person name="Ivanova N."/>
            <person name="Huntemann M."/>
            <person name="Mavromatis K."/>
            <person name="Mikhailova N."/>
            <person name="Pati A."/>
            <person name="Chen A."/>
            <person name="Palaniappan K."/>
            <person name="Land M."/>
            <person name="Hauser L."/>
            <person name="Brambilla E.M."/>
            <person name="Rohde M."/>
            <person name="Verbarg S."/>
            <person name="Goker M."/>
            <person name="Bristow J."/>
            <person name="Eisen J.A."/>
            <person name="Markowitz V."/>
            <person name="Hugenholtz P."/>
            <person name="Kyrpides N.C."/>
            <person name="Klenk H.P."/>
            <person name="Woyke T."/>
        </authorList>
    </citation>
    <scope>NUCLEOTIDE SEQUENCE [LARGE SCALE GENOMIC DNA]</scope>
    <source>
        <strain evidence="2">ATCC 27775 / DSM 1100 / LMG 10767 / O</strain>
    </source>
</reference>
<dbReference type="Gene3D" id="2.60.40.10">
    <property type="entry name" value="Immunoglobulins"/>
    <property type="match status" value="1"/>
</dbReference>
<reference key="2">
    <citation type="submission" date="2011-04" db="EMBL/GenBank/DDBJ databases">
        <title>Complete sequence of chromosome of Haliscomenobacter hydrossis DSM 1100.</title>
        <authorList>
            <consortium name="US DOE Joint Genome Institute (JGI-PGF)"/>
            <person name="Lucas S."/>
            <person name="Han J."/>
            <person name="Lapidus A."/>
            <person name="Bruce D."/>
            <person name="Goodwin L."/>
            <person name="Pitluck S."/>
            <person name="Peters L."/>
            <person name="Kyrpides N."/>
            <person name="Mavromatis K."/>
            <person name="Ivanova N."/>
            <person name="Ovchinnikova G."/>
            <person name="Pagani I."/>
            <person name="Daligault H."/>
            <person name="Detter J.C."/>
            <person name="Han C."/>
            <person name="Land M."/>
            <person name="Hauser L."/>
            <person name="Markowitz V."/>
            <person name="Cheng J.-F."/>
            <person name="Hugenholtz P."/>
            <person name="Woyke T."/>
            <person name="Wu D."/>
            <person name="Verbarg S."/>
            <person name="Frueling A."/>
            <person name="Brambilla E."/>
            <person name="Klenk H.-P."/>
            <person name="Eisen J.A."/>
        </authorList>
    </citation>
    <scope>NUCLEOTIDE SEQUENCE</scope>
    <source>
        <strain>DSM 1100</strain>
    </source>
</reference>
<keyword evidence="2" id="KW-1185">Reference proteome</keyword>
<protein>
    <recommendedName>
        <fullName evidence="3">Fibronectin type-III domain-containing protein</fullName>
    </recommendedName>
</protein>
<dbReference type="EMBL" id="CP002691">
    <property type="protein sequence ID" value="AEE51833.1"/>
    <property type="molecule type" value="Genomic_DNA"/>
</dbReference>
<dbReference type="KEGG" id="hhy:Halhy_3985"/>
<gene>
    <name evidence="1" type="ordered locus">Halhy_3985</name>
</gene>
<sequence length="270" mass="30038">MLQKLLFTSLFVGLMVKGLGQEGDARIETAAPNLASIEFFPQAPREIAASDGIYDKFILIRWEASEQASTYKVFRSTSAKANSLQEVSNAWQKSTWLCDYTALPNVDYYYTVVSSDGKSTSKMGNLDKGYLRKNGALALEPTDLLAENESFGAQRQIFLLIASVNTPLRSFRSAETIEVNTQIHNIFEQATPLTELRYFFSEDGTLDWNDKLVKTKTLSNIPANAKFQVNEQIILPDNLLTGTYYLIVVSSTEGQILSSKTAISTIKISN</sequence>
<dbReference type="RefSeq" id="WP_013766371.1">
    <property type="nucleotide sequence ID" value="NC_015510.1"/>
</dbReference>
<evidence type="ECO:0000313" key="1">
    <source>
        <dbReference type="EMBL" id="AEE51833.1"/>
    </source>
</evidence>
<dbReference type="STRING" id="760192.Halhy_3985"/>
<proteinExistence type="predicted"/>
<dbReference type="AlphaFoldDB" id="F4L5J8"/>
<evidence type="ECO:0000313" key="2">
    <source>
        <dbReference type="Proteomes" id="UP000008461"/>
    </source>
</evidence>
<dbReference type="InterPro" id="IPR013783">
    <property type="entry name" value="Ig-like_fold"/>
</dbReference>
<organism evidence="1 2">
    <name type="scientific">Haliscomenobacter hydrossis (strain ATCC 27775 / DSM 1100 / LMG 10767 / O)</name>
    <dbReference type="NCBI Taxonomy" id="760192"/>
    <lineage>
        <taxon>Bacteria</taxon>
        <taxon>Pseudomonadati</taxon>
        <taxon>Bacteroidota</taxon>
        <taxon>Saprospiria</taxon>
        <taxon>Saprospirales</taxon>
        <taxon>Haliscomenobacteraceae</taxon>
        <taxon>Haliscomenobacter</taxon>
    </lineage>
</organism>